<accession>J7RYD7</accession>
<organism evidence="3 4">
    <name type="scientific">Huiozyma naganishii (strain ATCC MYA-139 / BCRC 22969 / CBS 8797 / KCTC 17520 / NBRC 10181 / NCYC 3082 / Yp74L-3)</name>
    <name type="common">Yeast</name>
    <name type="synonym">Kazachstania naganishii</name>
    <dbReference type="NCBI Taxonomy" id="1071383"/>
    <lineage>
        <taxon>Eukaryota</taxon>
        <taxon>Fungi</taxon>
        <taxon>Dikarya</taxon>
        <taxon>Ascomycota</taxon>
        <taxon>Saccharomycotina</taxon>
        <taxon>Saccharomycetes</taxon>
        <taxon>Saccharomycetales</taxon>
        <taxon>Saccharomycetaceae</taxon>
        <taxon>Huiozyma</taxon>
    </lineage>
</organism>
<dbReference type="PANTHER" id="PTHR11188:SF62">
    <property type="entry name" value="ARRESTIN-RELATED TRAFFICKING ADAPTER 5"/>
    <property type="match status" value="1"/>
</dbReference>
<dbReference type="STRING" id="1071383.J7RYD7"/>
<evidence type="ECO:0000313" key="4">
    <source>
        <dbReference type="Proteomes" id="UP000006310"/>
    </source>
</evidence>
<dbReference type="Pfam" id="PF02752">
    <property type="entry name" value="Arrestin_C"/>
    <property type="match status" value="1"/>
</dbReference>
<dbReference type="EMBL" id="HE978317">
    <property type="protein sequence ID" value="CCK70167.1"/>
    <property type="molecule type" value="Genomic_DNA"/>
</dbReference>
<feature type="region of interest" description="Disordered" evidence="1">
    <location>
        <begin position="109"/>
        <end position="143"/>
    </location>
</feature>
<dbReference type="InterPro" id="IPR011022">
    <property type="entry name" value="Arrestin_C-like"/>
</dbReference>
<evidence type="ECO:0000313" key="3">
    <source>
        <dbReference type="EMBL" id="CCK70167.1"/>
    </source>
</evidence>
<gene>
    <name evidence="3" type="primary">KNAG0D04210</name>
    <name evidence="3" type="ordered locus">KNAG_0D04210</name>
</gene>
<dbReference type="RefSeq" id="XP_022464413.1">
    <property type="nucleotide sequence ID" value="XM_022607859.1"/>
</dbReference>
<dbReference type="GeneID" id="34525856"/>
<dbReference type="PANTHER" id="PTHR11188">
    <property type="entry name" value="ARRESTIN DOMAIN CONTAINING PROTEIN"/>
    <property type="match status" value="1"/>
</dbReference>
<dbReference type="AlphaFoldDB" id="J7RYD7"/>
<dbReference type="OrthoDB" id="2333384at2759"/>
<dbReference type="Proteomes" id="UP000006310">
    <property type="component" value="Chromosome 4"/>
</dbReference>
<dbReference type="GO" id="GO:0005886">
    <property type="term" value="C:plasma membrane"/>
    <property type="evidence" value="ECO:0007669"/>
    <property type="project" value="TreeGrafter"/>
</dbReference>
<dbReference type="SMART" id="SM01017">
    <property type="entry name" value="Arrestin_C"/>
    <property type="match status" value="1"/>
</dbReference>
<dbReference type="eggNOG" id="KOG3780">
    <property type="taxonomic scope" value="Eukaryota"/>
</dbReference>
<dbReference type="InterPro" id="IPR050357">
    <property type="entry name" value="Arrestin_domain-protein"/>
</dbReference>
<evidence type="ECO:0000259" key="2">
    <source>
        <dbReference type="SMART" id="SM01017"/>
    </source>
</evidence>
<name>J7RYD7_HUIN7</name>
<feature type="region of interest" description="Disordered" evidence="1">
    <location>
        <begin position="504"/>
        <end position="546"/>
    </location>
</feature>
<dbReference type="GO" id="GO:0031625">
    <property type="term" value="F:ubiquitin protein ligase binding"/>
    <property type="evidence" value="ECO:0007669"/>
    <property type="project" value="EnsemblFungi"/>
</dbReference>
<reference evidence="4" key="2">
    <citation type="submission" date="2012-08" db="EMBL/GenBank/DDBJ databases">
        <title>Genome sequence of Kazachstania naganishii.</title>
        <authorList>
            <person name="Gordon J.L."/>
            <person name="Armisen D."/>
            <person name="Proux-Wera E."/>
            <person name="OhEigeartaigh S.S."/>
            <person name="Byrne K.P."/>
            <person name="Wolfe K.H."/>
        </authorList>
    </citation>
    <scope>NUCLEOTIDE SEQUENCE [LARGE SCALE GENOMIC DNA]</scope>
    <source>
        <strain evidence="4">ATCC MYA-139 / BCRC 22969 / CBS 8797 / CCRC 22969 / KCTC 17520 / NBRC 10181 / NCYC 3082</strain>
    </source>
</reference>
<feature type="compositionally biased region" description="Low complexity" evidence="1">
    <location>
        <begin position="126"/>
        <end position="143"/>
    </location>
</feature>
<dbReference type="GO" id="GO:0030674">
    <property type="term" value="F:protein-macromolecule adaptor activity"/>
    <property type="evidence" value="ECO:0007669"/>
    <property type="project" value="TreeGrafter"/>
</dbReference>
<dbReference type="HOGENOM" id="CLU_018982_3_0_1"/>
<dbReference type="InterPro" id="IPR014752">
    <property type="entry name" value="Arrestin-like_C"/>
</dbReference>
<feature type="compositionally biased region" description="Polar residues" evidence="1">
    <location>
        <begin position="518"/>
        <end position="546"/>
    </location>
</feature>
<sequence>MFSMGKSQSNDIVSGFDIRVNSPYKDLILVQGNNVLEFHDGVIPLSGTVDFELAKDLIVKKVDLSLIGVYKLEFIQKSSSNVAVVKERRVIFQCNWSNLLLSQNGEIEVHESSRTNPHGSGGGSGTTSTGSSGSSGSNGSSFGVGVNGSSTPSMISLGNRFKLKRTLSSSKIIPIAPTCNETPLPEYIKPGSSSHHYFNLQAGKYSLPFSAMLPNDIPETVEGLQSGSVLYTLQARLDAHNNGNSTTIDTNDPRFRKYKYLRILRTLSSNDMSIDEEVKVGKTLPGKLQYEICVPSKAIPIGSQIPLSIKIFPFSKHFKIVKISIVLFQYYLIRDANEQVYDNESVVFKKKMVQFGDLVSSPENRLLTEFILDSRVALPDHLRKVTQDCDIQHIQVRHKLQVHLQLQRQDGTEWRNLEIKATIPIIMYISPLVPMRGRLVLYDQLNGNIHFRSGELVDLFGPPVPQDSSNTTAAGMLHQYYDDGIPPPTYEEHNRDVPIVAVPAGTMSPPPTAGEPNPVTTGLDTLQHHASSVPSYEQATTDAQAE</sequence>
<dbReference type="KEGG" id="kng:KNAG_0D04210"/>
<feature type="domain" description="Arrestin C-terminal-like" evidence="2">
    <location>
        <begin position="284"/>
        <end position="432"/>
    </location>
</feature>
<dbReference type="GO" id="GO:0005829">
    <property type="term" value="C:cytosol"/>
    <property type="evidence" value="ECO:0007669"/>
    <property type="project" value="TreeGrafter"/>
</dbReference>
<evidence type="ECO:0000256" key="1">
    <source>
        <dbReference type="SAM" id="MobiDB-lite"/>
    </source>
</evidence>
<dbReference type="GO" id="GO:0070086">
    <property type="term" value="P:ubiquitin-dependent endocytosis"/>
    <property type="evidence" value="ECO:0007669"/>
    <property type="project" value="TreeGrafter"/>
</dbReference>
<dbReference type="OMA" id="KGNYNLP"/>
<proteinExistence type="predicted"/>
<keyword evidence="4" id="KW-1185">Reference proteome</keyword>
<reference evidence="3 4" key="1">
    <citation type="journal article" date="2011" name="Proc. Natl. Acad. Sci. U.S.A.">
        <title>Evolutionary erosion of yeast sex chromosomes by mating-type switching accidents.</title>
        <authorList>
            <person name="Gordon J.L."/>
            <person name="Armisen D."/>
            <person name="Proux-Wera E."/>
            <person name="Oheigeartaigh S.S."/>
            <person name="Byrne K.P."/>
            <person name="Wolfe K.H."/>
        </authorList>
    </citation>
    <scope>NUCLEOTIDE SEQUENCE [LARGE SCALE GENOMIC DNA]</scope>
    <source>
        <strain evidence="4">ATCC MYA-139 / BCRC 22969 / CBS 8797 / CCRC 22969 / KCTC 17520 / NBRC 10181 / NCYC 3082</strain>
    </source>
</reference>
<dbReference type="Gene3D" id="2.60.40.640">
    <property type="match status" value="1"/>
</dbReference>
<protein>
    <recommendedName>
        <fullName evidence="2">Arrestin C-terminal-like domain-containing protein</fullName>
    </recommendedName>
</protein>